<gene>
    <name evidence="1" type="primary">jg13262</name>
    <name evidence="1" type="ORF">PAEG_LOCUS13065</name>
</gene>
<organism evidence="1 2">
    <name type="scientific">Pararge aegeria aegeria</name>
    <dbReference type="NCBI Taxonomy" id="348720"/>
    <lineage>
        <taxon>Eukaryota</taxon>
        <taxon>Metazoa</taxon>
        <taxon>Ecdysozoa</taxon>
        <taxon>Arthropoda</taxon>
        <taxon>Hexapoda</taxon>
        <taxon>Insecta</taxon>
        <taxon>Pterygota</taxon>
        <taxon>Neoptera</taxon>
        <taxon>Endopterygota</taxon>
        <taxon>Lepidoptera</taxon>
        <taxon>Glossata</taxon>
        <taxon>Ditrysia</taxon>
        <taxon>Papilionoidea</taxon>
        <taxon>Nymphalidae</taxon>
        <taxon>Satyrinae</taxon>
        <taxon>Satyrini</taxon>
        <taxon>Parargina</taxon>
        <taxon>Pararge</taxon>
    </lineage>
</organism>
<evidence type="ECO:0000313" key="2">
    <source>
        <dbReference type="Proteomes" id="UP000838756"/>
    </source>
</evidence>
<feature type="non-terminal residue" evidence="1">
    <location>
        <position position="1"/>
    </location>
</feature>
<dbReference type="OrthoDB" id="25767at2759"/>
<protein>
    <submittedName>
        <fullName evidence="1">Jg13262 protein</fullName>
    </submittedName>
</protein>
<dbReference type="AlphaFoldDB" id="A0A8S4REQ8"/>
<comment type="caution">
    <text evidence="1">The sequence shown here is derived from an EMBL/GenBank/DDBJ whole genome shotgun (WGS) entry which is preliminary data.</text>
</comment>
<dbReference type="EMBL" id="CAKXAJ010025124">
    <property type="protein sequence ID" value="CAH2235403.1"/>
    <property type="molecule type" value="Genomic_DNA"/>
</dbReference>
<dbReference type="Proteomes" id="UP000838756">
    <property type="component" value="Unassembled WGS sequence"/>
</dbReference>
<evidence type="ECO:0000313" key="1">
    <source>
        <dbReference type="EMBL" id="CAH2235403.1"/>
    </source>
</evidence>
<accession>A0A8S4REQ8</accession>
<reference evidence="1" key="1">
    <citation type="submission" date="2022-03" db="EMBL/GenBank/DDBJ databases">
        <authorList>
            <person name="Lindestad O."/>
        </authorList>
    </citation>
    <scope>NUCLEOTIDE SEQUENCE</scope>
</reference>
<keyword evidence="2" id="KW-1185">Reference proteome</keyword>
<name>A0A8S4REQ8_9NEOP</name>
<sequence length="82" mass="9460">TSMIKDCMLNLEAILDSLPKGKEMADSKENVSERDRVMAHTTCLLQGVTPRNYTPLLKRVTCSTLDERIEYYRKKRKIAIVE</sequence>
<proteinExistence type="predicted"/>